<proteinExistence type="predicted"/>
<organism evidence="2 3">
    <name type="scientific">Nonomuraea insulae</name>
    <dbReference type="NCBI Taxonomy" id="1616787"/>
    <lineage>
        <taxon>Bacteria</taxon>
        <taxon>Bacillati</taxon>
        <taxon>Actinomycetota</taxon>
        <taxon>Actinomycetes</taxon>
        <taxon>Streptosporangiales</taxon>
        <taxon>Streptosporangiaceae</taxon>
        <taxon>Nonomuraea</taxon>
    </lineage>
</organism>
<dbReference type="EMBL" id="JBHSPA010000052">
    <property type="protein sequence ID" value="MFC5830245.1"/>
    <property type="molecule type" value="Genomic_DNA"/>
</dbReference>
<dbReference type="RefSeq" id="WP_379519731.1">
    <property type="nucleotide sequence ID" value="NZ_JBHSPA010000052.1"/>
</dbReference>
<name>A0ABW1CZW6_9ACTN</name>
<dbReference type="Proteomes" id="UP001596058">
    <property type="component" value="Unassembled WGS sequence"/>
</dbReference>
<feature type="chain" id="PRO_5047029206" evidence="1">
    <location>
        <begin position="25"/>
        <end position="91"/>
    </location>
</feature>
<feature type="signal peptide" evidence="1">
    <location>
        <begin position="1"/>
        <end position="24"/>
    </location>
</feature>
<evidence type="ECO:0000313" key="3">
    <source>
        <dbReference type="Proteomes" id="UP001596058"/>
    </source>
</evidence>
<gene>
    <name evidence="2" type="ORF">ACFPZ3_40865</name>
</gene>
<sequence>MYRSGLILAGLVGGLLMSGGPALAATPDSPTAAWPRANEDGDRNFLVCGDENIFADGEVDNSTSGVLVLQTGDILSQILGIKSEDTKCAVS</sequence>
<keyword evidence="1" id="KW-0732">Signal</keyword>
<keyword evidence="3" id="KW-1185">Reference proteome</keyword>
<protein>
    <submittedName>
        <fullName evidence="2">Uncharacterized protein</fullName>
    </submittedName>
</protein>
<evidence type="ECO:0000256" key="1">
    <source>
        <dbReference type="SAM" id="SignalP"/>
    </source>
</evidence>
<reference evidence="3" key="1">
    <citation type="journal article" date="2019" name="Int. J. Syst. Evol. Microbiol.">
        <title>The Global Catalogue of Microorganisms (GCM) 10K type strain sequencing project: providing services to taxonomists for standard genome sequencing and annotation.</title>
        <authorList>
            <consortium name="The Broad Institute Genomics Platform"/>
            <consortium name="The Broad Institute Genome Sequencing Center for Infectious Disease"/>
            <person name="Wu L."/>
            <person name="Ma J."/>
        </authorList>
    </citation>
    <scope>NUCLEOTIDE SEQUENCE [LARGE SCALE GENOMIC DNA]</scope>
    <source>
        <strain evidence="3">CCUG 53903</strain>
    </source>
</reference>
<comment type="caution">
    <text evidence="2">The sequence shown here is derived from an EMBL/GenBank/DDBJ whole genome shotgun (WGS) entry which is preliminary data.</text>
</comment>
<evidence type="ECO:0000313" key="2">
    <source>
        <dbReference type="EMBL" id="MFC5830245.1"/>
    </source>
</evidence>
<accession>A0ABW1CZW6</accession>